<dbReference type="Gene3D" id="3.40.630.10">
    <property type="entry name" value="Zn peptidases"/>
    <property type="match status" value="1"/>
</dbReference>
<keyword evidence="4" id="KW-0862">Zinc</keyword>
<dbReference type="GO" id="GO:0016788">
    <property type="term" value="F:hydrolase activity, acting on ester bonds"/>
    <property type="evidence" value="ECO:0007669"/>
    <property type="project" value="InterPro"/>
</dbReference>
<evidence type="ECO:0000313" key="6">
    <source>
        <dbReference type="EMBL" id="EKV56366.1"/>
    </source>
</evidence>
<dbReference type="GO" id="GO:0016811">
    <property type="term" value="F:hydrolase activity, acting on carbon-nitrogen (but not peptide) bonds, in linear amides"/>
    <property type="evidence" value="ECO:0007669"/>
    <property type="project" value="InterPro"/>
</dbReference>
<dbReference type="OrthoDB" id="9782876at2"/>
<keyword evidence="3" id="KW-0378">Hydrolase</keyword>
<dbReference type="InterPro" id="IPR053138">
    <property type="entry name" value="N-alpha-Ac-DABA_deacetylase"/>
</dbReference>
<dbReference type="RefSeq" id="WP_008725324.1">
    <property type="nucleotide sequence ID" value="NZ_JH994111.1"/>
</dbReference>
<reference evidence="6 7" key="1">
    <citation type="submission" date="2012-07" db="EMBL/GenBank/DDBJ databases">
        <title>Genome sequence of Brachyspira sp. 30446, isolated from a pig with mucohaemorrhagic colitis.</title>
        <authorList>
            <person name="Rubin J.E."/>
            <person name="Fernando C."/>
            <person name="Harding J.C.S."/>
            <person name="Hill J.E."/>
        </authorList>
    </citation>
    <scope>NUCLEOTIDE SEQUENCE [LARGE SCALE GENOMIC DNA]</scope>
    <source>
        <strain evidence="6 7">30446</strain>
    </source>
</reference>
<gene>
    <name evidence="6" type="ORF">A966_10992</name>
</gene>
<dbReference type="Pfam" id="PF24827">
    <property type="entry name" value="AstE_AspA_cat"/>
    <property type="match status" value="1"/>
</dbReference>
<accession>A0A2U4EUM0</accession>
<dbReference type="CDD" id="cd06254">
    <property type="entry name" value="M14_ASTE_ASPA-like"/>
    <property type="match status" value="1"/>
</dbReference>
<organism evidence="6 7">
    <name type="scientific">Brachyspira hampsonii 30446</name>
    <dbReference type="NCBI Taxonomy" id="1289135"/>
    <lineage>
        <taxon>Bacteria</taxon>
        <taxon>Pseudomonadati</taxon>
        <taxon>Spirochaetota</taxon>
        <taxon>Spirochaetia</taxon>
        <taxon>Brachyspirales</taxon>
        <taxon>Brachyspiraceae</taxon>
        <taxon>Brachyspira</taxon>
    </lineage>
</organism>
<evidence type="ECO:0000259" key="5">
    <source>
        <dbReference type="Pfam" id="PF24827"/>
    </source>
</evidence>
<dbReference type="InterPro" id="IPR043795">
    <property type="entry name" value="N-alpha-Ac-DABA-like"/>
</dbReference>
<dbReference type="SUPFAM" id="SSF53187">
    <property type="entry name" value="Zn-dependent exopeptidases"/>
    <property type="match status" value="1"/>
</dbReference>
<comment type="cofactor">
    <cofactor evidence="1">
        <name>Zn(2+)</name>
        <dbReference type="ChEBI" id="CHEBI:29105"/>
    </cofactor>
</comment>
<dbReference type="Proteomes" id="UP000011663">
    <property type="component" value="Unassembled WGS sequence"/>
</dbReference>
<proteinExistence type="predicted"/>
<dbReference type="PIRSF" id="PIRSF039012">
    <property type="entry name" value="ASP"/>
    <property type="match status" value="1"/>
</dbReference>
<evidence type="ECO:0000313" key="7">
    <source>
        <dbReference type="Proteomes" id="UP000011663"/>
    </source>
</evidence>
<feature type="domain" description="Succinylglutamate desuccinylase/Aspartoacylase catalytic" evidence="5">
    <location>
        <begin position="36"/>
        <end position="225"/>
    </location>
</feature>
<dbReference type="PANTHER" id="PTHR37326">
    <property type="entry name" value="BLL3975 PROTEIN"/>
    <property type="match status" value="1"/>
</dbReference>
<dbReference type="EMBL" id="ALNZ01000032">
    <property type="protein sequence ID" value="EKV56366.1"/>
    <property type="molecule type" value="Genomic_DNA"/>
</dbReference>
<evidence type="ECO:0000256" key="4">
    <source>
        <dbReference type="ARBA" id="ARBA00022833"/>
    </source>
</evidence>
<sequence>MNKIKKEIKKFICKSTGEEIIFPIAYVEGNTNNNNKTLAVIGGMHGSEFTGIEAAIKLLNDLETNKLEINGRLIITTIFNIPAFMENRAFIVPNDNKNPLRLFPGEEDGSYTEAMNYYFWNEVLNDVDYCIELHGGDIPESIANCIYVPIVENEITDGISRKMAEVYNIKYIIDTKMNKDNKYGGAYSRLAFKGIPSILTETGGNGILDEYNTQVHYDGIKNIMIYLDMLSNEKIKNTEEKVILNYTGSIKADCNGMWYPFVKTGDTIKKGDKVGEIRDYFGSKIKDIISDYNGIVCILKSSPSLKIDDSLIEINEIKD</sequence>
<evidence type="ECO:0000256" key="1">
    <source>
        <dbReference type="ARBA" id="ARBA00001947"/>
    </source>
</evidence>
<dbReference type="STRING" id="1289135.A966_10992"/>
<protein>
    <submittedName>
        <fullName evidence="6">Succinylglutamate desuccinylase/aspartoacylase</fullName>
    </submittedName>
</protein>
<dbReference type="AlphaFoldDB" id="A0A2U4EUM0"/>
<keyword evidence="2" id="KW-0479">Metal-binding</keyword>
<evidence type="ECO:0000256" key="2">
    <source>
        <dbReference type="ARBA" id="ARBA00022723"/>
    </source>
</evidence>
<dbReference type="PANTHER" id="PTHR37326:SF1">
    <property type="entry name" value="BLL3975 PROTEIN"/>
    <property type="match status" value="1"/>
</dbReference>
<dbReference type="GeneID" id="66488602"/>
<name>A0A2U4EUM0_9SPIR</name>
<dbReference type="GO" id="GO:0046872">
    <property type="term" value="F:metal ion binding"/>
    <property type="evidence" value="ECO:0007669"/>
    <property type="project" value="UniProtKB-KW"/>
</dbReference>
<dbReference type="InterPro" id="IPR055438">
    <property type="entry name" value="AstE_AspA_cat"/>
</dbReference>
<evidence type="ECO:0000256" key="3">
    <source>
        <dbReference type="ARBA" id="ARBA00022801"/>
    </source>
</evidence>
<comment type="caution">
    <text evidence="6">The sequence shown here is derived from an EMBL/GenBank/DDBJ whole genome shotgun (WGS) entry which is preliminary data.</text>
</comment>